<dbReference type="GO" id="GO:0005524">
    <property type="term" value="F:ATP binding"/>
    <property type="evidence" value="ECO:0007669"/>
    <property type="project" value="UniProtKB-KW"/>
</dbReference>
<dbReference type="SMART" id="SM00388">
    <property type="entry name" value="HisKA"/>
    <property type="match status" value="1"/>
</dbReference>
<dbReference type="CDD" id="cd00082">
    <property type="entry name" value="HisKA"/>
    <property type="match status" value="1"/>
</dbReference>
<dbReference type="Pfam" id="PF02518">
    <property type="entry name" value="HATPase_c"/>
    <property type="match status" value="1"/>
</dbReference>
<dbReference type="SMART" id="SM00387">
    <property type="entry name" value="HATPase_c"/>
    <property type="match status" value="1"/>
</dbReference>
<evidence type="ECO:0000256" key="7">
    <source>
        <dbReference type="ARBA" id="ARBA00022840"/>
    </source>
</evidence>
<dbReference type="Pfam" id="PF00512">
    <property type="entry name" value="HisKA"/>
    <property type="match status" value="1"/>
</dbReference>
<evidence type="ECO:0000313" key="12">
    <source>
        <dbReference type="Proteomes" id="UP000551616"/>
    </source>
</evidence>
<dbReference type="PANTHER" id="PTHR43065:SF10">
    <property type="entry name" value="PEROXIDE STRESS-ACTIVATED HISTIDINE KINASE MAK3"/>
    <property type="match status" value="1"/>
</dbReference>
<dbReference type="PANTHER" id="PTHR43065">
    <property type="entry name" value="SENSOR HISTIDINE KINASE"/>
    <property type="match status" value="1"/>
</dbReference>
<dbReference type="InterPro" id="IPR036890">
    <property type="entry name" value="HATPase_C_sf"/>
</dbReference>
<proteinExistence type="predicted"/>
<evidence type="ECO:0000313" key="11">
    <source>
        <dbReference type="EMBL" id="MBA2116347.1"/>
    </source>
</evidence>
<dbReference type="InterPro" id="IPR004358">
    <property type="entry name" value="Sig_transdc_His_kin-like_C"/>
</dbReference>
<dbReference type="AlphaFoldDB" id="A0A7V9A8D8"/>
<evidence type="ECO:0000256" key="3">
    <source>
        <dbReference type="ARBA" id="ARBA00022553"/>
    </source>
</evidence>
<evidence type="ECO:0000256" key="8">
    <source>
        <dbReference type="ARBA" id="ARBA00023012"/>
    </source>
</evidence>
<evidence type="ECO:0000256" key="2">
    <source>
        <dbReference type="ARBA" id="ARBA00012438"/>
    </source>
</evidence>
<dbReference type="Gene3D" id="3.30.565.10">
    <property type="entry name" value="Histidine kinase-like ATPase, C-terminal domain"/>
    <property type="match status" value="1"/>
</dbReference>
<dbReference type="InterPro" id="IPR036097">
    <property type="entry name" value="HisK_dim/P_sf"/>
</dbReference>
<dbReference type="CDD" id="cd00075">
    <property type="entry name" value="HATPase"/>
    <property type="match status" value="1"/>
</dbReference>
<dbReference type="SUPFAM" id="SSF55874">
    <property type="entry name" value="ATPase domain of HSP90 chaperone/DNA topoisomerase II/histidine kinase"/>
    <property type="match status" value="1"/>
</dbReference>
<protein>
    <recommendedName>
        <fullName evidence="2">histidine kinase</fullName>
        <ecNumber evidence="2">2.7.13.3</ecNumber>
    </recommendedName>
</protein>
<dbReference type="EMBL" id="JABRWO010000009">
    <property type="protein sequence ID" value="MBA2116347.1"/>
    <property type="molecule type" value="Genomic_DNA"/>
</dbReference>
<comment type="caution">
    <text evidence="11">The sequence shown here is derived from an EMBL/GenBank/DDBJ whole genome shotgun (WGS) entry which is preliminary data.</text>
</comment>
<keyword evidence="5" id="KW-0547">Nucleotide-binding</keyword>
<keyword evidence="7" id="KW-0067">ATP-binding</keyword>
<comment type="catalytic activity">
    <reaction evidence="1">
        <text>ATP + protein L-histidine = ADP + protein N-phospho-L-histidine.</text>
        <dbReference type="EC" id="2.7.13.3"/>
    </reaction>
</comment>
<dbReference type="InterPro" id="IPR003661">
    <property type="entry name" value="HisK_dim/P_dom"/>
</dbReference>
<keyword evidence="8" id="KW-0902">Two-component regulatory system</keyword>
<dbReference type="InterPro" id="IPR003594">
    <property type="entry name" value="HATPase_dom"/>
</dbReference>
<evidence type="ECO:0000256" key="4">
    <source>
        <dbReference type="ARBA" id="ARBA00022679"/>
    </source>
</evidence>
<dbReference type="SUPFAM" id="SSF47384">
    <property type="entry name" value="Homodimeric domain of signal transducing histidine kinase"/>
    <property type="match status" value="1"/>
</dbReference>
<dbReference type="PROSITE" id="PS50109">
    <property type="entry name" value="HIS_KIN"/>
    <property type="match status" value="1"/>
</dbReference>
<dbReference type="Proteomes" id="UP000551616">
    <property type="component" value="Unassembled WGS sequence"/>
</dbReference>
<feature type="compositionally biased region" description="Polar residues" evidence="9">
    <location>
        <begin position="8"/>
        <end position="17"/>
    </location>
</feature>
<evidence type="ECO:0000256" key="5">
    <source>
        <dbReference type="ARBA" id="ARBA00022741"/>
    </source>
</evidence>
<dbReference type="EC" id="2.7.13.3" evidence="2"/>
<dbReference type="RefSeq" id="WP_207397744.1">
    <property type="nucleotide sequence ID" value="NZ_JABRWO010000009.1"/>
</dbReference>
<evidence type="ECO:0000256" key="9">
    <source>
        <dbReference type="SAM" id="MobiDB-lite"/>
    </source>
</evidence>
<sequence length="249" mass="26951">MTSHKTESTSTDRSPPSRQLRDEKLKSLKRLAYGASHEINNPLANVASRAQALLVGETDPDRRHELATIYAQAMRGHEMIADLMLFARPPQPQLGECTLSEIASEAVEQMFPLAKMQETELNLIAAEQDIRLTADANLLTLATCALVRNALEAIKSGGKIEVTLATDHDVATIAVQDDGPGILDEHTAIVFDPFHSGREAGRGLGFGLTKCWTIAQAHGGDTYVDTAYGPGARIVLEIPLSPKTKLESE</sequence>
<gene>
    <name evidence="11" type="primary">zraS</name>
    <name evidence="11" type="ORF">HOV93_35360</name>
</gene>
<dbReference type="Gene3D" id="1.10.287.130">
    <property type="match status" value="1"/>
</dbReference>
<dbReference type="InterPro" id="IPR005467">
    <property type="entry name" value="His_kinase_dom"/>
</dbReference>
<keyword evidence="6" id="KW-0418">Kinase</keyword>
<evidence type="ECO:0000259" key="10">
    <source>
        <dbReference type="PROSITE" id="PS50109"/>
    </source>
</evidence>
<feature type="domain" description="Histidine kinase" evidence="10">
    <location>
        <begin position="34"/>
        <end position="242"/>
    </location>
</feature>
<dbReference type="GO" id="GO:0000155">
    <property type="term" value="F:phosphorelay sensor kinase activity"/>
    <property type="evidence" value="ECO:0007669"/>
    <property type="project" value="InterPro"/>
</dbReference>
<reference evidence="11 12" key="1">
    <citation type="submission" date="2020-05" db="EMBL/GenBank/DDBJ databases">
        <title>Bremerella alba sp. nov., a novel planctomycete isolated from the surface of the macroalga Fucus spiralis.</title>
        <authorList>
            <person name="Godinho O."/>
            <person name="Botelho R."/>
            <person name="Albuquerque L."/>
            <person name="Wiegand S."/>
            <person name="Da Costa M.S."/>
            <person name="Lobo-Da-Cunha A."/>
            <person name="Jogler C."/>
            <person name="Lage O.M."/>
        </authorList>
    </citation>
    <scope>NUCLEOTIDE SEQUENCE [LARGE SCALE GENOMIC DNA]</scope>
    <source>
        <strain evidence="11 12">FF15</strain>
    </source>
</reference>
<name>A0A7V9A8D8_9BACT</name>
<dbReference type="PRINTS" id="PR00344">
    <property type="entry name" value="BCTRLSENSOR"/>
</dbReference>
<accession>A0A7V9A8D8</accession>
<evidence type="ECO:0000256" key="6">
    <source>
        <dbReference type="ARBA" id="ARBA00022777"/>
    </source>
</evidence>
<keyword evidence="4 11" id="KW-0808">Transferase</keyword>
<keyword evidence="3" id="KW-0597">Phosphoprotein</keyword>
<feature type="region of interest" description="Disordered" evidence="9">
    <location>
        <begin position="1"/>
        <end position="22"/>
    </location>
</feature>
<organism evidence="11 12">
    <name type="scientific">Bremerella alba</name>
    <dbReference type="NCBI Taxonomy" id="980252"/>
    <lineage>
        <taxon>Bacteria</taxon>
        <taxon>Pseudomonadati</taxon>
        <taxon>Planctomycetota</taxon>
        <taxon>Planctomycetia</taxon>
        <taxon>Pirellulales</taxon>
        <taxon>Pirellulaceae</taxon>
        <taxon>Bremerella</taxon>
    </lineage>
</organism>
<keyword evidence="12" id="KW-1185">Reference proteome</keyword>
<evidence type="ECO:0000256" key="1">
    <source>
        <dbReference type="ARBA" id="ARBA00000085"/>
    </source>
</evidence>